<dbReference type="InterPro" id="IPR013783">
    <property type="entry name" value="Ig-like_fold"/>
</dbReference>
<accession>A0A834L2N2</accession>
<evidence type="ECO:0000313" key="4">
    <source>
        <dbReference type="EMBL" id="KAF6739555.1"/>
    </source>
</evidence>
<gene>
    <name evidence="4" type="ORF">FQA47_004826</name>
</gene>
<name>A0A834L2N2_ORYME</name>
<dbReference type="InterPro" id="IPR007110">
    <property type="entry name" value="Ig-like_dom"/>
</dbReference>
<dbReference type="Pfam" id="PF13927">
    <property type="entry name" value="Ig_3"/>
    <property type="match status" value="1"/>
</dbReference>
<feature type="signal peptide" evidence="2">
    <location>
        <begin position="1"/>
        <end position="22"/>
    </location>
</feature>
<sequence length="332" mass="37484">MANFNFQLIVPVSLLFNFLAECSESMFDVSSYCDCLTVASASPEPLTAFPGKEVALFCWNSTLVDETSYRGKWIKKLTSEVIFEWPNESTQTEKVEWKADGEGNMCVFLKNLDQSDDGIYTEEVWKGWNLVQEKYIRLKVKDCNFLQPVKAAPGSTAKLQCETTSESSTIIWEKLKGKKQVTTAENINGSLVFQSVNSADGGWYRCTFKLRERQRCYDVNLLIQETSSEVTTIPAAMTTTDQALEVTEPVPPSTSNPFVASIVIVTIIMTSALIALIVYFKSQTQRPLPQLRRQSPVYMDAYESIGLHDSRDDRKTVNSLYYCEEENISTCK</sequence>
<comment type="caution">
    <text evidence="4">The sequence shown here is derived from an EMBL/GenBank/DDBJ whole genome shotgun (WGS) entry which is preliminary data.</text>
</comment>
<dbReference type="SMART" id="SM00409">
    <property type="entry name" value="IG"/>
    <property type="match status" value="2"/>
</dbReference>
<keyword evidence="2" id="KW-0732">Signal</keyword>
<evidence type="ECO:0000256" key="1">
    <source>
        <dbReference type="SAM" id="Phobius"/>
    </source>
</evidence>
<dbReference type="InterPro" id="IPR036179">
    <property type="entry name" value="Ig-like_dom_sf"/>
</dbReference>
<protein>
    <recommendedName>
        <fullName evidence="3">Ig-like domain-containing protein</fullName>
    </recommendedName>
</protein>
<feature type="transmembrane region" description="Helical" evidence="1">
    <location>
        <begin position="258"/>
        <end position="280"/>
    </location>
</feature>
<dbReference type="SMART" id="SM00408">
    <property type="entry name" value="IGc2"/>
    <property type="match status" value="1"/>
</dbReference>
<evidence type="ECO:0000313" key="5">
    <source>
        <dbReference type="Proteomes" id="UP000646548"/>
    </source>
</evidence>
<dbReference type="InterPro" id="IPR003598">
    <property type="entry name" value="Ig_sub2"/>
</dbReference>
<dbReference type="SUPFAM" id="SSF48726">
    <property type="entry name" value="Immunoglobulin"/>
    <property type="match status" value="2"/>
</dbReference>
<dbReference type="Pfam" id="PF07686">
    <property type="entry name" value="V-set"/>
    <property type="match status" value="1"/>
</dbReference>
<dbReference type="InterPro" id="IPR003599">
    <property type="entry name" value="Ig_sub"/>
</dbReference>
<keyword evidence="1" id="KW-0812">Transmembrane</keyword>
<dbReference type="Proteomes" id="UP000646548">
    <property type="component" value="Unassembled WGS sequence"/>
</dbReference>
<evidence type="ECO:0000256" key="2">
    <source>
        <dbReference type="SAM" id="SignalP"/>
    </source>
</evidence>
<organism evidence="4 5">
    <name type="scientific">Oryzias melastigma</name>
    <name type="common">Marine medaka</name>
    <dbReference type="NCBI Taxonomy" id="30732"/>
    <lineage>
        <taxon>Eukaryota</taxon>
        <taxon>Metazoa</taxon>
        <taxon>Chordata</taxon>
        <taxon>Craniata</taxon>
        <taxon>Vertebrata</taxon>
        <taxon>Euteleostomi</taxon>
        <taxon>Actinopterygii</taxon>
        <taxon>Neopterygii</taxon>
        <taxon>Teleostei</taxon>
        <taxon>Neoteleostei</taxon>
        <taxon>Acanthomorphata</taxon>
        <taxon>Ovalentaria</taxon>
        <taxon>Atherinomorphae</taxon>
        <taxon>Beloniformes</taxon>
        <taxon>Adrianichthyidae</taxon>
        <taxon>Oryziinae</taxon>
        <taxon>Oryzias</taxon>
    </lineage>
</organism>
<keyword evidence="1" id="KW-1133">Transmembrane helix</keyword>
<reference evidence="4" key="1">
    <citation type="journal article" name="BMC Genomics">
        <title>Long-read sequencing and de novo genome assembly of marine medaka (Oryzias melastigma).</title>
        <authorList>
            <person name="Liang P."/>
            <person name="Saqib H.S.A."/>
            <person name="Ni X."/>
            <person name="Shen Y."/>
        </authorList>
    </citation>
    <scope>NUCLEOTIDE SEQUENCE</scope>
    <source>
        <strain evidence="4">Bigg-433</strain>
    </source>
</reference>
<dbReference type="InterPro" id="IPR013106">
    <property type="entry name" value="Ig_V-set"/>
</dbReference>
<keyword evidence="1" id="KW-0472">Membrane</keyword>
<dbReference type="EMBL" id="WKFB01000004">
    <property type="protein sequence ID" value="KAF6739555.1"/>
    <property type="molecule type" value="Genomic_DNA"/>
</dbReference>
<evidence type="ECO:0000259" key="3">
    <source>
        <dbReference type="PROSITE" id="PS50835"/>
    </source>
</evidence>
<feature type="chain" id="PRO_5032506618" description="Ig-like domain-containing protein" evidence="2">
    <location>
        <begin position="23"/>
        <end position="332"/>
    </location>
</feature>
<dbReference type="Gene3D" id="2.60.40.10">
    <property type="entry name" value="Immunoglobulins"/>
    <property type="match status" value="2"/>
</dbReference>
<dbReference type="PROSITE" id="PS50835">
    <property type="entry name" value="IG_LIKE"/>
    <property type="match status" value="1"/>
</dbReference>
<feature type="domain" description="Ig-like" evidence="3">
    <location>
        <begin position="133"/>
        <end position="207"/>
    </location>
</feature>
<dbReference type="AlphaFoldDB" id="A0A834L2N2"/>
<proteinExistence type="predicted"/>